<gene>
    <name evidence="10" type="ORF">GCM10022255_037230</name>
</gene>
<dbReference type="Proteomes" id="UP001500620">
    <property type="component" value="Unassembled WGS sequence"/>
</dbReference>
<keyword evidence="11" id="KW-1185">Reference proteome</keyword>
<dbReference type="Pfam" id="PF22599">
    <property type="entry name" value="SecDF_P1_head"/>
    <property type="match status" value="1"/>
</dbReference>
<feature type="transmembrane region" description="Helical" evidence="8">
    <location>
        <begin position="128"/>
        <end position="151"/>
    </location>
</feature>
<evidence type="ECO:0000256" key="2">
    <source>
        <dbReference type="ARBA" id="ARBA00022475"/>
    </source>
</evidence>
<dbReference type="Gene3D" id="3.30.1360.200">
    <property type="match status" value="1"/>
</dbReference>
<evidence type="ECO:0000256" key="1">
    <source>
        <dbReference type="ARBA" id="ARBA00022448"/>
    </source>
</evidence>
<protein>
    <recommendedName>
        <fullName evidence="9">SecDF P1 head subdomain domain-containing protein</fullName>
    </recommendedName>
</protein>
<keyword evidence="3 8" id="KW-0812">Transmembrane</keyword>
<evidence type="ECO:0000256" key="6">
    <source>
        <dbReference type="ARBA" id="ARBA00023010"/>
    </source>
</evidence>
<keyword evidence="2" id="KW-1003">Cell membrane</keyword>
<evidence type="ECO:0000256" key="4">
    <source>
        <dbReference type="ARBA" id="ARBA00022927"/>
    </source>
</evidence>
<evidence type="ECO:0000313" key="11">
    <source>
        <dbReference type="Proteomes" id="UP001500620"/>
    </source>
</evidence>
<dbReference type="PANTHER" id="PTHR30081:SF1">
    <property type="entry name" value="PROTEIN TRANSLOCASE SUBUNIT SECD"/>
    <property type="match status" value="1"/>
</dbReference>
<organism evidence="10 11">
    <name type="scientific">Dactylosporangium darangshiense</name>
    <dbReference type="NCBI Taxonomy" id="579108"/>
    <lineage>
        <taxon>Bacteria</taxon>
        <taxon>Bacillati</taxon>
        <taxon>Actinomycetota</taxon>
        <taxon>Actinomycetes</taxon>
        <taxon>Micromonosporales</taxon>
        <taxon>Micromonosporaceae</taxon>
        <taxon>Dactylosporangium</taxon>
    </lineage>
</organism>
<evidence type="ECO:0000256" key="8">
    <source>
        <dbReference type="SAM" id="Phobius"/>
    </source>
</evidence>
<evidence type="ECO:0000256" key="7">
    <source>
        <dbReference type="ARBA" id="ARBA00023136"/>
    </source>
</evidence>
<keyword evidence="1" id="KW-0813">Transport</keyword>
<comment type="caution">
    <text evidence="10">The sequence shown here is derived from an EMBL/GenBank/DDBJ whole genome shotgun (WGS) entry which is preliminary data.</text>
</comment>
<reference evidence="11" key="1">
    <citation type="journal article" date="2019" name="Int. J. Syst. Evol. Microbiol.">
        <title>The Global Catalogue of Microorganisms (GCM) 10K type strain sequencing project: providing services to taxonomists for standard genome sequencing and annotation.</title>
        <authorList>
            <consortium name="The Broad Institute Genomics Platform"/>
            <consortium name="The Broad Institute Genome Sequencing Center for Infectious Disease"/>
            <person name="Wu L."/>
            <person name="Ma J."/>
        </authorList>
    </citation>
    <scope>NUCLEOTIDE SEQUENCE [LARGE SCALE GENOMIC DNA]</scope>
    <source>
        <strain evidence="11">JCM 17441</strain>
    </source>
</reference>
<keyword evidence="7 8" id="KW-0472">Membrane</keyword>
<sequence length="468" mass="48684">MPPRSPPSWFEGLTCAEVASLPPAVQFNVPAVTCGMLDQRPPDTIEDGAQAVACDDSRLKYLTDVAKVAGTGVVYARPRFDAADAHLSYAEAMSTPEPAPEYLPPPAPPGLGYVPQGYLPPRRRGRLLWLWVTLSVVALVAVAGGVTAVLLARRWDGKPAVGDAAMTVRMIGSGGAKPAPEAVERTKQILLERLRQLDLQRPTVTAIGAETLLVTVAQKDVERARSVLAPGNLTFRLVQSMTQPQAVEPGCKADAQERVDRATALASAKAKLGSKYDAAVALQAPADGDAAAALSGFEALTCAEVAALPQAVQFNVPGVTCGMLDQRPAGALEDGAQAVACDDSRLKYLTDVAKVAGTDLASAKPELGQQGGGWTVTLGFTSAGQDRWTALTREAMDKGQASGEAAQIAVVIDNHVVTAPIIMAVIPGDAQISGGDLSTRDGANALAATLSHGVLPVRLVIDALETVR</sequence>
<evidence type="ECO:0000256" key="5">
    <source>
        <dbReference type="ARBA" id="ARBA00022989"/>
    </source>
</evidence>
<dbReference type="EMBL" id="BAABAT010000009">
    <property type="protein sequence ID" value="GAA4250136.1"/>
    <property type="molecule type" value="Genomic_DNA"/>
</dbReference>
<keyword evidence="5 8" id="KW-1133">Transmembrane helix</keyword>
<evidence type="ECO:0000259" key="9">
    <source>
        <dbReference type="Pfam" id="PF22599"/>
    </source>
</evidence>
<dbReference type="Gene3D" id="3.30.70.3220">
    <property type="match status" value="1"/>
</dbReference>
<name>A0ABP8D8T6_9ACTN</name>
<keyword evidence="6" id="KW-0811">Translocation</keyword>
<accession>A0ABP8D8T6</accession>
<feature type="domain" description="SecDF P1 head subdomain" evidence="9">
    <location>
        <begin position="349"/>
        <end position="457"/>
    </location>
</feature>
<proteinExistence type="predicted"/>
<evidence type="ECO:0000256" key="3">
    <source>
        <dbReference type="ARBA" id="ARBA00022692"/>
    </source>
</evidence>
<evidence type="ECO:0000313" key="10">
    <source>
        <dbReference type="EMBL" id="GAA4250136.1"/>
    </source>
</evidence>
<dbReference type="InterPro" id="IPR054384">
    <property type="entry name" value="SecDF_P1_head"/>
</dbReference>
<dbReference type="PANTHER" id="PTHR30081">
    <property type="entry name" value="PROTEIN-EXPORT MEMBRANE PROTEIN SEC"/>
    <property type="match status" value="1"/>
</dbReference>
<keyword evidence="4" id="KW-0653">Protein transport</keyword>
<dbReference type="InterPro" id="IPR022813">
    <property type="entry name" value="SecD/SecF_arch_bac"/>
</dbReference>